<keyword evidence="2" id="KW-1185">Reference proteome</keyword>
<name>A0AAX4HTW9_9BACT</name>
<dbReference type="EMBL" id="CP139487">
    <property type="protein sequence ID" value="WPU66838.1"/>
    <property type="molecule type" value="Genomic_DNA"/>
</dbReference>
<proteinExistence type="predicted"/>
<sequence length="203" mass="23561">MEKPFSAACERNAGPILGVLKEHITHEHKRLLEIGSGTGQHAVYFAGEFPWMEWHPSDLKVNHAGMIQWFKEAKLQNILPPVKLDVGKDDFPKLKFDVVYTANTFHIMHWKECKSFMKLLGHRLREGSLAMIYGPFNYNGEFTSESNREFDQTLKARDPLSGIRSFEDVNNNMEKNGFELLEDQEMPANNRMLVYRRLKFVKS</sequence>
<dbReference type="PANTHER" id="PTHR20974:SF0">
    <property type="entry name" value="UPF0585 PROTEIN CG18661"/>
    <property type="match status" value="1"/>
</dbReference>
<gene>
    <name evidence="1" type="ORF">SOO65_08760</name>
</gene>
<dbReference type="AlphaFoldDB" id="A0AAX4HTW9"/>
<dbReference type="KEGG" id="psti:SOO65_08760"/>
<reference evidence="1 2" key="1">
    <citation type="submission" date="2023-11" db="EMBL/GenBank/DDBJ databases">
        <title>Peredibacter starrii A3.12.</title>
        <authorList>
            <person name="Mitchell R.J."/>
        </authorList>
    </citation>
    <scope>NUCLEOTIDE SEQUENCE [LARGE SCALE GENOMIC DNA]</scope>
    <source>
        <strain evidence="1 2">A3.12</strain>
    </source>
</reference>
<evidence type="ECO:0000313" key="2">
    <source>
        <dbReference type="Proteomes" id="UP001324634"/>
    </source>
</evidence>
<dbReference type="Gene3D" id="3.40.50.150">
    <property type="entry name" value="Vaccinia Virus protein VP39"/>
    <property type="match status" value="1"/>
</dbReference>
<protein>
    <submittedName>
        <fullName evidence="1">DUF938 domain-containing protein</fullName>
    </submittedName>
</protein>
<dbReference type="RefSeq" id="WP_321399443.1">
    <property type="nucleotide sequence ID" value="NZ_CP139487.1"/>
</dbReference>
<dbReference type="SUPFAM" id="SSF53335">
    <property type="entry name" value="S-adenosyl-L-methionine-dependent methyltransferases"/>
    <property type="match status" value="1"/>
</dbReference>
<dbReference type="Pfam" id="PF06080">
    <property type="entry name" value="DUF938"/>
    <property type="match status" value="1"/>
</dbReference>
<dbReference type="InterPro" id="IPR010342">
    <property type="entry name" value="DUF938"/>
</dbReference>
<evidence type="ECO:0000313" key="1">
    <source>
        <dbReference type="EMBL" id="WPU66838.1"/>
    </source>
</evidence>
<dbReference type="InterPro" id="IPR029063">
    <property type="entry name" value="SAM-dependent_MTases_sf"/>
</dbReference>
<accession>A0AAX4HTW9</accession>
<dbReference type="Proteomes" id="UP001324634">
    <property type="component" value="Chromosome"/>
</dbReference>
<dbReference type="PANTHER" id="PTHR20974">
    <property type="entry name" value="UPF0585 PROTEIN CG18661"/>
    <property type="match status" value="1"/>
</dbReference>
<organism evidence="1 2">
    <name type="scientific">Peredibacter starrii</name>
    <dbReference type="NCBI Taxonomy" id="28202"/>
    <lineage>
        <taxon>Bacteria</taxon>
        <taxon>Pseudomonadati</taxon>
        <taxon>Bdellovibrionota</taxon>
        <taxon>Bacteriovoracia</taxon>
        <taxon>Bacteriovoracales</taxon>
        <taxon>Bacteriovoracaceae</taxon>
        <taxon>Peredibacter</taxon>
    </lineage>
</organism>